<sequence>MRQNPLFPLNFHMKIKANDHGFTFLLHISQVTRKKWCTL</sequence>
<accession>F6HBY1</accession>
<dbReference type="EMBL" id="FN595513">
    <property type="protein sequence ID" value="CCB49714.1"/>
    <property type="molecule type" value="Genomic_DNA"/>
</dbReference>
<evidence type="ECO:0000313" key="1">
    <source>
        <dbReference type="EMBL" id="CCB49714.1"/>
    </source>
</evidence>
<protein>
    <submittedName>
        <fullName evidence="1">Uncharacterized protein</fullName>
    </submittedName>
</protein>
<dbReference type="PaxDb" id="29760-VIT_09s0018g01560.t01"/>
<dbReference type="HOGENOM" id="CLU_3321068_0_0_1"/>
<evidence type="ECO:0000313" key="2">
    <source>
        <dbReference type="Proteomes" id="UP000009183"/>
    </source>
</evidence>
<gene>
    <name evidence="1" type="ordered locus">VIT_09s0018g01560</name>
</gene>
<reference evidence="2" key="1">
    <citation type="journal article" date="2007" name="Nature">
        <title>The grapevine genome sequence suggests ancestral hexaploidization in major angiosperm phyla.</title>
        <authorList>
            <consortium name="The French-Italian Public Consortium for Grapevine Genome Characterization."/>
            <person name="Jaillon O."/>
            <person name="Aury J.-M."/>
            <person name="Noel B."/>
            <person name="Policriti A."/>
            <person name="Clepet C."/>
            <person name="Casagrande A."/>
            <person name="Choisne N."/>
            <person name="Aubourg S."/>
            <person name="Vitulo N."/>
            <person name="Jubin C."/>
            <person name="Vezzi A."/>
            <person name="Legeai F."/>
            <person name="Hugueney P."/>
            <person name="Dasilva C."/>
            <person name="Horner D."/>
            <person name="Mica E."/>
            <person name="Jublot D."/>
            <person name="Poulain J."/>
            <person name="Bruyere C."/>
            <person name="Billault A."/>
            <person name="Segurens B."/>
            <person name="Gouyvenoux M."/>
            <person name="Ugarte E."/>
            <person name="Cattonaro F."/>
            <person name="Anthouard V."/>
            <person name="Vico V."/>
            <person name="Del Fabbro C."/>
            <person name="Alaux M."/>
            <person name="Di Gaspero G."/>
            <person name="Dumas V."/>
            <person name="Felice N."/>
            <person name="Paillard S."/>
            <person name="Juman I."/>
            <person name="Moroldo M."/>
            <person name="Scalabrin S."/>
            <person name="Canaguier A."/>
            <person name="Le Clainche I."/>
            <person name="Malacrida G."/>
            <person name="Durand E."/>
            <person name="Pesole G."/>
            <person name="Laucou V."/>
            <person name="Chatelet P."/>
            <person name="Merdinoglu D."/>
            <person name="Delledonne M."/>
            <person name="Pezzotti M."/>
            <person name="Lecharny A."/>
            <person name="Scarpelli C."/>
            <person name="Artiguenave F."/>
            <person name="Pe M.E."/>
            <person name="Valle G."/>
            <person name="Morgante M."/>
            <person name="Caboche M."/>
            <person name="Adam-Blondon A.-F."/>
            <person name="Weissenbach J."/>
            <person name="Quetier F."/>
            <person name="Wincker P."/>
        </authorList>
    </citation>
    <scope>NUCLEOTIDE SEQUENCE [LARGE SCALE GENOMIC DNA]</scope>
    <source>
        <strain evidence="2">cv. Pinot noir / PN40024</strain>
    </source>
</reference>
<dbReference type="AlphaFoldDB" id="F6HBY1"/>
<proteinExistence type="predicted"/>
<organism evidence="1 2">
    <name type="scientific">Vitis vinifera</name>
    <name type="common">Grape</name>
    <dbReference type="NCBI Taxonomy" id="29760"/>
    <lineage>
        <taxon>Eukaryota</taxon>
        <taxon>Viridiplantae</taxon>
        <taxon>Streptophyta</taxon>
        <taxon>Embryophyta</taxon>
        <taxon>Tracheophyta</taxon>
        <taxon>Spermatophyta</taxon>
        <taxon>Magnoliopsida</taxon>
        <taxon>eudicotyledons</taxon>
        <taxon>Gunneridae</taxon>
        <taxon>Pentapetalae</taxon>
        <taxon>rosids</taxon>
        <taxon>Vitales</taxon>
        <taxon>Vitaceae</taxon>
        <taxon>Viteae</taxon>
        <taxon>Vitis</taxon>
    </lineage>
</organism>
<name>F6HBY1_VITVI</name>
<dbReference type="InParanoid" id="F6HBY1"/>
<dbReference type="Proteomes" id="UP000009183">
    <property type="component" value="Chromosome 9"/>
</dbReference>
<keyword evidence="2" id="KW-1185">Reference proteome</keyword>